<dbReference type="InterPro" id="IPR036278">
    <property type="entry name" value="Sialidase_sf"/>
</dbReference>
<dbReference type="KEGG" id="cmr:Cycma_0387"/>
<evidence type="ECO:0000259" key="1">
    <source>
        <dbReference type="Pfam" id="PF13088"/>
    </source>
</evidence>
<dbReference type="EMBL" id="CP002955">
    <property type="protein sequence ID" value="AEL24166.1"/>
    <property type="molecule type" value="Genomic_DNA"/>
</dbReference>
<organism evidence="2 3">
    <name type="scientific">Cyclobacterium marinum (strain ATCC 25205 / DSM 745 / LMG 13164 / NCIMB 1802)</name>
    <name type="common">Flectobacillus marinus</name>
    <dbReference type="NCBI Taxonomy" id="880070"/>
    <lineage>
        <taxon>Bacteria</taxon>
        <taxon>Pseudomonadati</taxon>
        <taxon>Bacteroidota</taxon>
        <taxon>Cytophagia</taxon>
        <taxon>Cytophagales</taxon>
        <taxon>Cyclobacteriaceae</taxon>
        <taxon>Cyclobacterium</taxon>
    </lineage>
</organism>
<keyword evidence="3" id="KW-1185">Reference proteome</keyword>
<dbReference type="CDD" id="cd15482">
    <property type="entry name" value="Sialidase_non-viral"/>
    <property type="match status" value="1"/>
</dbReference>
<dbReference type="RefSeq" id="WP_014018465.1">
    <property type="nucleotide sequence ID" value="NC_015914.1"/>
</dbReference>
<dbReference type="STRING" id="880070.Cycma_0387"/>
<evidence type="ECO:0000313" key="2">
    <source>
        <dbReference type="EMBL" id="AEL24166.1"/>
    </source>
</evidence>
<dbReference type="Proteomes" id="UP000001635">
    <property type="component" value="Chromosome"/>
</dbReference>
<protein>
    <recommendedName>
        <fullName evidence="1">Sialidase domain-containing protein</fullName>
    </recommendedName>
</protein>
<dbReference type="eggNOG" id="COG4409">
    <property type="taxonomic scope" value="Bacteria"/>
</dbReference>
<gene>
    <name evidence="2" type="ordered locus">Cycma_0387</name>
</gene>
<dbReference type="SUPFAM" id="SSF50939">
    <property type="entry name" value="Sialidases"/>
    <property type="match status" value="1"/>
</dbReference>
<name>G0IVH0_CYCMS</name>
<dbReference type="PANTHER" id="PTHR43752">
    <property type="entry name" value="BNR/ASP-BOX REPEAT FAMILY PROTEIN"/>
    <property type="match status" value="1"/>
</dbReference>
<dbReference type="HOGENOM" id="CLU_040396_0_0_10"/>
<dbReference type="PANTHER" id="PTHR43752:SF2">
    <property type="entry name" value="BNR_ASP-BOX REPEAT FAMILY PROTEIN"/>
    <property type="match status" value="1"/>
</dbReference>
<feature type="domain" description="Sialidase" evidence="1">
    <location>
        <begin position="70"/>
        <end position="343"/>
    </location>
</feature>
<proteinExistence type="predicted"/>
<dbReference type="AlphaFoldDB" id="G0IVH0"/>
<dbReference type="InterPro" id="IPR011040">
    <property type="entry name" value="Sialidase"/>
</dbReference>
<reference evidence="3" key="1">
    <citation type="submission" date="2011-07" db="EMBL/GenBank/DDBJ databases">
        <title>The complete genome of Cyclobacterium marinum DSM 745.</title>
        <authorList>
            <person name="Lucas S."/>
            <person name="Han J."/>
            <person name="Lapidus A."/>
            <person name="Bruce D."/>
            <person name="Goodwin L."/>
            <person name="Pitluck S."/>
            <person name="Peters L."/>
            <person name="Kyrpides N."/>
            <person name="Mavromatis K."/>
            <person name="Ivanova N."/>
            <person name="Ovchinnikova G."/>
            <person name="Chertkov O."/>
            <person name="Detter J.C."/>
            <person name="Tapia R."/>
            <person name="Han C."/>
            <person name="Land M."/>
            <person name="Hauser L."/>
            <person name="Markowitz V."/>
            <person name="Cheng J.-F."/>
            <person name="Hugenholtz P."/>
            <person name="Woyke T."/>
            <person name="Wu D."/>
            <person name="Tindall B."/>
            <person name="Schuetze A."/>
            <person name="Brambilla E."/>
            <person name="Klenk H.-P."/>
            <person name="Eisen J.A."/>
        </authorList>
    </citation>
    <scope>NUCLEOTIDE SEQUENCE [LARGE SCALE GENOMIC DNA]</scope>
    <source>
        <strain evidence="3">ATCC 25205 / DSM 745 / LMG 13164 / NCIMB 1802</strain>
    </source>
</reference>
<dbReference type="Pfam" id="PF13088">
    <property type="entry name" value="BNR_2"/>
    <property type="match status" value="1"/>
</dbReference>
<sequence>MNQILMKRNPNLFLVFSIVFLICQSLYGQDKAAFLNPPKVIPVSDYEDWHQIENRKFSGISSLAIQEDKGEFWAVWYAGISPDEDENNYVVLSSSTDKGETWKETLVIDPDGGGMVRAFDPEVWVDPSGKVWVFWAQAVDKDAKIGGVWAIIGETSVDGGTSWSAPRRLTDGVMMCKPLILNNGDWVLPASTWRETDHSAKMVVSKDQGKTWEVVGGVHVPKEFRSFDEHHFVEKEDGKLWALLRTKYGIGESYSSDSGKTWSALEESFIAHPSARFFIRRLQSGNLLLVKHGPISVKTGRSHMMAFISKDDGATWSKGLLLDQRINVSYPDGQQTADGTIYITYDRSRTGDQEIWMTHFTEDDILYASYDEQMVKVFNNRKIISKKKE</sequence>
<dbReference type="Gene3D" id="2.120.10.10">
    <property type="match status" value="1"/>
</dbReference>
<accession>G0IVH0</accession>
<evidence type="ECO:0000313" key="3">
    <source>
        <dbReference type="Proteomes" id="UP000001635"/>
    </source>
</evidence>